<feature type="transmembrane region" description="Helical" evidence="1">
    <location>
        <begin position="76"/>
        <end position="96"/>
    </location>
</feature>
<evidence type="ECO:0000313" key="3">
    <source>
        <dbReference type="Proteomes" id="UP000256328"/>
    </source>
</evidence>
<keyword evidence="1" id="KW-0472">Membrane</keyword>
<accession>A0A3D8RVV7</accession>
<feature type="transmembrane region" description="Helical" evidence="1">
    <location>
        <begin position="226"/>
        <end position="243"/>
    </location>
</feature>
<name>A0A3D8RVV7_9HELO</name>
<keyword evidence="1" id="KW-1133">Transmembrane helix</keyword>
<dbReference type="AlphaFoldDB" id="A0A3D8RVV7"/>
<keyword evidence="1" id="KW-0812">Transmembrane</keyword>
<comment type="caution">
    <text evidence="2">The sequence shown here is derived from an EMBL/GenBank/DDBJ whole genome shotgun (WGS) entry which is preliminary data.</text>
</comment>
<feature type="transmembrane region" description="Helical" evidence="1">
    <location>
        <begin position="108"/>
        <end position="128"/>
    </location>
</feature>
<feature type="transmembrane region" description="Helical" evidence="1">
    <location>
        <begin position="184"/>
        <end position="206"/>
    </location>
</feature>
<proteinExistence type="predicted"/>
<organism evidence="2 3">
    <name type="scientific">Coleophoma crateriformis</name>
    <dbReference type="NCBI Taxonomy" id="565419"/>
    <lineage>
        <taxon>Eukaryota</taxon>
        <taxon>Fungi</taxon>
        <taxon>Dikarya</taxon>
        <taxon>Ascomycota</taxon>
        <taxon>Pezizomycotina</taxon>
        <taxon>Leotiomycetes</taxon>
        <taxon>Helotiales</taxon>
        <taxon>Dermateaceae</taxon>
        <taxon>Coleophoma</taxon>
    </lineage>
</organism>
<dbReference type="Proteomes" id="UP000256328">
    <property type="component" value="Unassembled WGS sequence"/>
</dbReference>
<dbReference type="EMBL" id="PDLN01000008">
    <property type="protein sequence ID" value="RDW77941.1"/>
    <property type="molecule type" value="Genomic_DNA"/>
</dbReference>
<evidence type="ECO:0000256" key="1">
    <source>
        <dbReference type="SAM" id="Phobius"/>
    </source>
</evidence>
<feature type="transmembrane region" description="Helical" evidence="1">
    <location>
        <begin position="273"/>
        <end position="293"/>
    </location>
</feature>
<reference evidence="2 3" key="1">
    <citation type="journal article" date="2018" name="IMA Fungus">
        <title>IMA Genome-F 9: Draft genome sequence of Annulohypoxylon stygium, Aspergillus mulundensis, Berkeleyomyces basicola (syn. Thielaviopsis basicola), Ceratocystis smalleyi, two Cercospora beticola strains, Coleophoma cylindrospora, Fusarium fracticaudum, Phialophora cf. hyalina, and Morchella septimelata.</title>
        <authorList>
            <person name="Wingfield B.D."/>
            <person name="Bills G.F."/>
            <person name="Dong Y."/>
            <person name="Huang W."/>
            <person name="Nel W.J."/>
            <person name="Swalarsk-Parry B.S."/>
            <person name="Vaghefi N."/>
            <person name="Wilken P.M."/>
            <person name="An Z."/>
            <person name="de Beer Z.W."/>
            <person name="De Vos L."/>
            <person name="Chen L."/>
            <person name="Duong T.A."/>
            <person name="Gao Y."/>
            <person name="Hammerbacher A."/>
            <person name="Kikkert J.R."/>
            <person name="Li Y."/>
            <person name="Li H."/>
            <person name="Li K."/>
            <person name="Li Q."/>
            <person name="Liu X."/>
            <person name="Ma X."/>
            <person name="Naidoo K."/>
            <person name="Pethybridge S.J."/>
            <person name="Sun J."/>
            <person name="Steenkamp E.T."/>
            <person name="van der Nest M.A."/>
            <person name="van Wyk S."/>
            <person name="Wingfield M.J."/>
            <person name="Xiong C."/>
            <person name="Yue Q."/>
            <person name="Zhang X."/>
        </authorList>
    </citation>
    <scope>NUCLEOTIDE SEQUENCE [LARGE SCALE GENOMIC DNA]</scope>
    <source>
        <strain evidence="2 3">BP5796</strain>
    </source>
</reference>
<evidence type="ECO:0000313" key="2">
    <source>
        <dbReference type="EMBL" id="RDW77941.1"/>
    </source>
</evidence>
<protein>
    <recommendedName>
        <fullName evidence="4">Integral membrane protein</fullName>
    </recommendedName>
</protein>
<dbReference type="OrthoDB" id="5089392at2759"/>
<gene>
    <name evidence="2" type="ORF">BP5796_05793</name>
</gene>
<sequence length="486" mass="53708">MAITASWPTAEIEATSMSDYQIHSSDSRAEDIELAITVAPTNPQAEDKKVHDASECLIFSRPTAAYRYDAYNRRRLLNNMLFGIGLLEFANAGDFAANVWNEVPAPTYALVLMGIGGTFALSVSYFAFKDAILSWKNVQLLRQERAYLRGRQLDSGVGILEERDLDCRLDVNFRESGTEYADRFGMDLIMGFAATLVGVGTLMAIGGENRRVFHASNLLSGYIGNGPAAFWGLANVAWCIFVWKRVHQHYLAGLKEFHDKDPVFQMLRQRTRIVMWHAVIYGITGFLAGVASLLTSTLWYGYVALAPCILAAIGSNHIFRHQILYSRHSIQEMPLLDRTSLLRQLRGIVFIRALLSGRPSDSVAHLLSAPVSLPSVLNFIITYGLFEDFCTRIIGNPALVGALFGTDAQSLVLHSRKLEAVEGPTGEMLLEVAKECIADLPAQCSKDRETFLLETFGCLLCFDREANAESRKSGKSEAVLGTAEMG</sequence>
<keyword evidence="3" id="KW-1185">Reference proteome</keyword>
<evidence type="ECO:0008006" key="4">
    <source>
        <dbReference type="Google" id="ProtNLM"/>
    </source>
</evidence>
<feature type="transmembrane region" description="Helical" evidence="1">
    <location>
        <begin position="299"/>
        <end position="319"/>
    </location>
</feature>